<accession>Q0G3R9</accession>
<organism evidence="1 2">
    <name type="scientific">Fulvimarina pelagi HTCC2506</name>
    <dbReference type="NCBI Taxonomy" id="314231"/>
    <lineage>
        <taxon>Bacteria</taxon>
        <taxon>Pseudomonadati</taxon>
        <taxon>Pseudomonadota</taxon>
        <taxon>Alphaproteobacteria</taxon>
        <taxon>Hyphomicrobiales</taxon>
        <taxon>Aurantimonadaceae</taxon>
        <taxon>Fulvimarina</taxon>
    </lineage>
</organism>
<sequence>MQTDMTSSFRRPNEGQPAVRLEIVIVPDMFLWIPEATERVKNAYNSKFS</sequence>
<proteinExistence type="predicted"/>
<evidence type="ECO:0000313" key="1">
    <source>
        <dbReference type="EMBL" id="EAU41762.1"/>
    </source>
</evidence>
<dbReference type="HOGENOM" id="CLU_3135993_0_0_5"/>
<keyword evidence="2" id="KW-1185">Reference proteome</keyword>
<dbReference type="AlphaFoldDB" id="Q0G3R9"/>
<dbReference type="EMBL" id="AATP01000002">
    <property type="protein sequence ID" value="EAU41762.1"/>
    <property type="molecule type" value="Genomic_DNA"/>
</dbReference>
<gene>
    <name evidence="1" type="ORF">FP2506_15054</name>
</gene>
<evidence type="ECO:0000313" key="2">
    <source>
        <dbReference type="Proteomes" id="UP000004310"/>
    </source>
</evidence>
<comment type="caution">
    <text evidence="1">The sequence shown here is derived from an EMBL/GenBank/DDBJ whole genome shotgun (WGS) entry which is preliminary data.</text>
</comment>
<name>Q0G3R9_9HYPH</name>
<dbReference type="Proteomes" id="UP000004310">
    <property type="component" value="Unassembled WGS sequence"/>
</dbReference>
<protein>
    <submittedName>
        <fullName evidence="1">Uncharacterized protein</fullName>
    </submittedName>
</protein>
<reference evidence="1 2" key="1">
    <citation type="journal article" date="2010" name="J. Bacteriol.">
        <title>Genome sequence of Fulvimarina pelagi HTCC2506T, a Mn(II)-oxidizing alphaproteobacterium possessing an aerobic anoxygenic photosynthetic gene cluster and Xanthorhodopsin.</title>
        <authorList>
            <person name="Kang I."/>
            <person name="Oh H.M."/>
            <person name="Lim S.I."/>
            <person name="Ferriera S."/>
            <person name="Giovannoni S.J."/>
            <person name="Cho J.C."/>
        </authorList>
    </citation>
    <scope>NUCLEOTIDE SEQUENCE [LARGE SCALE GENOMIC DNA]</scope>
    <source>
        <strain evidence="1 2">HTCC2506</strain>
    </source>
</reference>